<dbReference type="InterPro" id="IPR001360">
    <property type="entry name" value="Glyco_hydro_1"/>
</dbReference>
<dbReference type="Pfam" id="PF00232">
    <property type="entry name" value="Glyco_hydro_1"/>
    <property type="match status" value="1"/>
</dbReference>
<gene>
    <name evidence="5" type="ORF">TSUD_396580</name>
</gene>
<evidence type="ECO:0000256" key="3">
    <source>
        <dbReference type="ARBA" id="ARBA00023295"/>
    </source>
</evidence>
<dbReference type="EMBL" id="DF973742">
    <property type="protein sequence ID" value="GAU39053.1"/>
    <property type="molecule type" value="Genomic_DNA"/>
</dbReference>
<evidence type="ECO:0000313" key="6">
    <source>
        <dbReference type="Proteomes" id="UP000242715"/>
    </source>
</evidence>
<comment type="similarity">
    <text evidence="1 4">Belongs to the glycosyl hydrolase 1 family.</text>
</comment>
<keyword evidence="6" id="KW-1185">Reference proteome</keyword>
<proteinExistence type="inferred from homology"/>
<evidence type="ECO:0008006" key="7">
    <source>
        <dbReference type="Google" id="ProtNLM"/>
    </source>
</evidence>
<dbReference type="GO" id="GO:0005975">
    <property type="term" value="P:carbohydrate metabolic process"/>
    <property type="evidence" value="ECO:0007669"/>
    <property type="project" value="InterPro"/>
</dbReference>
<evidence type="ECO:0000256" key="1">
    <source>
        <dbReference type="ARBA" id="ARBA00010838"/>
    </source>
</evidence>
<dbReference type="Gene3D" id="3.20.20.80">
    <property type="entry name" value="Glycosidases"/>
    <property type="match status" value="1"/>
</dbReference>
<dbReference type="InterPro" id="IPR017853">
    <property type="entry name" value="GH"/>
</dbReference>
<dbReference type="GO" id="GO:0008422">
    <property type="term" value="F:beta-glucosidase activity"/>
    <property type="evidence" value="ECO:0007669"/>
    <property type="project" value="TreeGrafter"/>
</dbReference>
<dbReference type="OrthoDB" id="65569at2759"/>
<accession>A0A2Z6NAD1</accession>
<evidence type="ECO:0000313" key="5">
    <source>
        <dbReference type="EMBL" id="GAU39053.1"/>
    </source>
</evidence>
<dbReference type="SUPFAM" id="SSF51445">
    <property type="entry name" value="(Trans)glycosidases"/>
    <property type="match status" value="1"/>
</dbReference>
<dbReference type="PANTHER" id="PTHR10353">
    <property type="entry name" value="GLYCOSYL HYDROLASE"/>
    <property type="match status" value="1"/>
</dbReference>
<dbReference type="Proteomes" id="UP000242715">
    <property type="component" value="Unassembled WGS sequence"/>
</dbReference>
<organism evidence="5 6">
    <name type="scientific">Trifolium subterraneum</name>
    <name type="common">Subterranean clover</name>
    <dbReference type="NCBI Taxonomy" id="3900"/>
    <lineage>
        <taxon>Eukaryota</taxon>
        <taxon>Viridiplantae</taxon>
        <taxon>Streptophyta</taxon>
        <taxon>Embryophyta</taxon>
        <taxon>Tracheophyta</taxon>
        <taxon>Spermatophyta</taxon>
        <taxon>Magnoliopsida</taxon>
        <taxon>eudicotyledons</taxon>
        <taxon>Gunneridae</taxon>
        <taxon>Pentapetalae</taxon>
        <taxon>rosids</taxon>
        <taxon>fabids</taxon>
        <taxon>Fabales</taxon>
        <taxon>Fabaceae</taxon>
        <taxon>Papilionoideae</taxon>
        <taxon>50 kb inversion clade</taxon>
        <taxon>NPAAA clade</taxon>
        <taxon>Hologalegina</taxon>
        <taxon>IRL clade</taxon>
        <taxon>Trifolieae</taxon>
        <taxon>Trifolium</taxon>
    </lineage>
</organism>
<keyword evidence="2" id="KW-0378">Hydrolase</keyword>
<protein>
    <recommendedName>
        <fullName evidence="7">Beta-glucosidase</fullName>
    </recommendedName>
</protein>
<dbReference type="AlphaFoldDB" id="A0A2Z6NAD1"/>
<evidence type="ECO:0000256" key="2">
    <source>
        <dbReference type="ARBA" id="ARBA00022801"/>
    </source>
</evidence>
<dbReference type="PANTHER" id="PTHR10353:SF137">
    <property type="entry name" value="MYROSINASE 3-RELATED"/>
    <property type="match status" value="1"/>
</dbReference>
<keyword evidence="3" id="KW-0326">Glycosidase</keyword>
<evidence type="ECO:0000256" key="4">
    <source>
        <dbReference type="RuleBase" id="RU003690"/>
    </source>
</evidence>
<sequence>MKDQNMDSYRFSISWPRILPKGKLSGGINQKGIKYYNNLINELLANGIKPFVTLFHWDLPQVLEDEYGGFLSSRVINDFGDFADLCFKEFGDRVKVWTTLNEPWLFSNSGYALGTTAPGRCSPPTCPSGNSGTEPYIVTHNQILAHAKAVDVYKTKYQAYQKGKIGITLVTNWFIPLGDNNIPDQKAAERALDFQFGW</sequence>
<reference evidence="6" key="1">
    <citation type="journal article" date="2017" name="Front. Plant Sci.">
        <title>Climate Clever Clovers: New Paradigm to Reduce the Environmental Footprint of Ruminants by Breeding Low Methanogenic Forages Utilizing Haplotype Variation.</title>
        <authorList>
            <person name="Kaur P."/>
            <person name="Appels R."/>
            <person name="Bayer P.E."/>
            <person name="Keeble-Gagnere G."/>
            <person name="Wang J."/>
            <person name="Hirakawa H."/>
            <person name="Shirasawa K."/>
            <person name="Vercoe P."/>
            <person name="Stefanova K."/>
            <person name="Durmic Z."/>
            <person name="Nichols P."/>
            <person name="Revell C."/>
            <person name="Isobe S.N."/>
            <person name="Edwards D."/>
            <person name="Erskine W."/>
        </authorList>
    </citation>
    <scope>NUCLEOTIDE SEQUENCE [LARGE SCALE GENOMIC DNA]</scope>
    <source>
        <strain evidence="6">cv. Daliak</strain>
    </source>
</reference>
<name>A0A2Z6NAD1_TRISU</name>